<dbReference type="InterPro" id="IPR010512">
    <property type="entry name" value="DUF1091"/>
</dbReference>
<dbReference type="Pfam" id="PF06477">
    <property type="entry name" value="DUF1091"/>
    <property type="match status" value="2"/>
</dbReference>
<dbReference type="PANTHER" id="PTHR21112:SF0">
    <property type="entry name" value="CHEMOSENSORY PROTEIN A 29A-RELATED"/>
    <property type="match status" value="1"/>
</dbReference>
<gene>
    <name evidence="2" type="ORF">pipiens_009537</name>
</gene>
<feature type="chain" id="PRO_5044869314" evidence="1">
    <location>
        <begin position="20"/>
        <end position="267"/>
    </location>
</feature>
<keyword evidence="3" id="KW-1185">Reference proteome</keyword>
<evidence type="ECO:0000313" key="2">
    <source>
        <dbReference type="EMBL" id="KAL1397717.1"/>
    </source>
</evidence>
<feature type="signal peptide" evidence="1">
    <location>
        <begin position="1"/>
        <end position="19"/>
    </location>
</feature>
<dbReference type="Proteomes" id="UP001562425">
    <property type="component" value="Unassembled WGS sequence"/>
</dbReference>
<evidence type="ECO:0000313" key="3">
    <source>
        <dbReference type="Proteomes" id="UP001562425"/>
    </source>
</evidence>
<sequence>MAQLVVIHVQLLAIVAVSSFQVMFDSVNFFNSSGLMELNARVRKINRTTAALSGNFVQNVDMDTNFNGLIELHHSPLGNNQFNRYPMKLGPINLCAFLDTHWSDYYKYIVIYIPNIPKQGECPMTAKTYPINDWIMDAEMFPPYVPTGLWKMIWTALIEAYHSPMGNSQFNRYPMKIGPIGMCEFLNDYWGDYYGYVVQFIENIAKPGECPFTARSYQVKDWIMDSRLMPPYVSTGLWRMMWSAWDNQTGDVFMTEIVFKVYDDGHF</sequence>
<protein>
    <submittedName>
        <fullName evidence="2">Uncharacterized protein</fullName>
    </submittedName>
</protein>
<proteinExistence type="predicted"/>
<organism evidence="2 3">
    <name type="scientific">Culex pipiens pipiens</name>
    <name type="common">Northern house mosquito</name>
    <dbReference type="NCBI Taxonomy" id="38569"/>
    <lineage>
        <taxon>Eukaryota</taxon>
        <taxon>Metazoa</taxon>
        <taxon>Ecdysozoa</taxon>
        <taxon>Arthropoda</taxon>
        <taxon>Hexapoda</taxon>
        <taxon>Insecta</taxon>
        <taxon>Pterygota</taxon>
        <taxon>Neoptera</taxon>
        <taxon>Endopterygota</taxon>
        <taxon>Diptera</taxon>
        <taxon>Nematocera</taxon>
        <taxon>Culicoidea</taxon>
        <taxon>Culicidae</taxon>
        <taxon>Culicinae</taxon>
        <taxon>Culicini</taxon>
        <taxon>Culex</taxon>
        <taxon>Culex</taxon>
    </lineage>
</organism>
<name>A0ABD1DFB5_CULPP</name>
<reference evidence="2 3" key="1">
    <citation type="submission" date="2024-05" db="EMBL/GenBank/DDBJ databases">
        <title>Culex pipiens pipiens assembly and annotation.</title>
        <authorList>
            <person name="Alout H."/>
            <person name="Durand T."/>
        </authorList>
    </citation>
    <scope>NUCLEOTIDE SEQUENCE [LARGE SCALE GENOMIC DNA]</scope>
    <source>
        <strain evidence="2">HA-2024</strain>
        <tissue evidence="2">Whole body</tissue>
    </source>
</reference>
<evidence type="ECO:0000256" key="1">
    <source>
        <dbReference type="SAM" id="SignalP"/>
    </source>
</evidence>
<dbReference type="EMBL" id="JBEHCU010006178">
    <property type="protein sequence ID" value="KAL1397717.1"/>
    <property type="molecule type" value="Genomic_DNA"/>
</dbReference>
<accession>A0ABD1DFB5</accession>
<dbReference type="PANTHER" id="PTHR21112">
    <property type="entry name" value="CHEMOSENSORY PROTEIN A 29A-RELATED"/>
    <property type="match status" value="1"/>
</dbReference>
<comment type="caution">
    <text evidence="2">The sequence shown here is derived from an EMBL/GenBank/DDBJ whole genome shotgun (WGS) entry which is preliminary data.</text>
</comment>
<keyword evidence="1" id="KW-0732">Signal</keyword>
<dbReference type="AlphaFoldDB" id="A0ABD1DFB5"/>